<dbReference type="InterPro" id="IPR005543">
    <property type="entry name" value="PASTA_dom"/>
</dbReference>
<evidence type="ECO:0000313" key="13">
    <source>
        <dbReference type="EMBL" id="EFG27218.2"/>
    </source>
</evidence>
<feature type="compositionally biased region" description="Polar residues" evidence="9">
    <location>
        <begin position="301"/>
        <end position="315"/>
    </location>
</feature>
<feature type="domain" description="PASTA" evidence="12">
    <location>
        <begin position="424"/>
        <end position="492"/>
    </location>
</feature>
<dbReference type="InterPro" id="IPR000719">
    <property type="entry name" value="Prot_kinase_dom"/>
</dbReference>
<dbReference type="PROSITE" id="PS00108">
    <property type="entry name" value="PROTEIN_KINASE_ST"/>
    <property type="match status" value="1"/>
</dbReference>
<keyword evidence="6" id="KW-0067">ATP-binding</keyword>
<dbReference type="AlphaFoldDB" id="W5IJP8"/>
<evidence type="ECO:0000259" key="11">
    <source>
        <dbReference type="PROSITE" id="PS50011"/>
    </source>
</evidence>
<dbReference type="CDD" id="cd06577">
    <property type="entry name" value="PASTA_pknB"/>
    <property type="match status" value="3"/>
</dbReference>
<keyword evidence="4" id="KW-0547">Nucleotide-binding</keyword>
<dbReference type="Gene3D" id="3.30.200.20">
    <property type="entry name" value="Phosphorylase Kinase, domain 1"/>
    <property type="match status" value="1"/>
</dbReference>
<dbReference type="SUPFAM" id="SSF54184">
    <property type="entry name" value="Penicillin-binding protein 2x (pbp-2x), c-terminal domain"/>
    <property type="match status" value="1"/>
</dbReference>
<organism evidence="13 14">
    <name type="scientific">Scardovia inopinata F0304</name>
    <dbReference type="NCBI Taxonomy" id="641146"/>
    <lineage>
        <taxon>Bacteria</taxon>
        <taxon>Bacillati</taxon>
        <taxon>Actinomycetota</taxon>
        <taxon>Actinomycetes</taxon>
        <taxon>Bifidobacteriales</taxon>
        <taxon>Bifidobacteriaceae</taxon>
        <taxon>Scardovia</taxon>
    </lineage>
</organism>
<dbReference type="SMART" id="SM00220">
    <property type="entry name" value="S_TKc"/>
    <property type="match status" value="1"/>
</dbReference>
<dbReference type="InterPro" id="IPR011009">
    <property type="entry name" value="Kinase-like_dom_sf"/>
</dbReference>
<feature type="region of interest" description="Disordered" evidence="9">
    <location>
        <begin position="301"/>
        <end position="322"/>
    </location>
</feature>
<keyword evidence="10" id="KW-0812">Transmembrane</keyword>
<evidence type="ECO:0000256" key="8">
    <source>
        <dbReference type="ARBA" id="ARBA00048679"/>
    </source>
</evidence>
<dbReference type="Pfam" id="PF03793">
    <property type="entry name" value="PASTA"/>
    <property type="match status" value="2"/>
</dbReference>
<dbReference type="CDD" id="cd14014">
    <property type="entry name" value="STKc_PknB_like"/>
    <property type="match status" value="1"/>
</dbReference>
<feature type="domain" description="Protein kinase" evidence="11">
    <location>
        <begin position="17"/>
        <end position="283"/>
    </location>
</feature>
<dbReference type="GO" id="GO:0045717">
    <property type="term" value="P:negative regulation of fatty acid biosynthetic process"/>
    <property type="evidence" value="ECO:0007669"/>
    <property type="project" value="UniProtKB-ARBA"/>
</dbReference>
<evidence type="ECO:0000256" key="10">
    <source>
        <dbReference type="SAM" id="Phobius"/>
    </source>
</evidence>
<evidence type="ECO:0000256" key="1">
    <source>
        <dbReference type="ARBA" id="ARBA00012513"/>
    </source>
</evidence>
<dbReference type="SMART" id="SM00740">
    <property type="entry name" value="PASTA"/>
    <property type="match status" value="4"/>
</dbReference>
<accession>W5IJP8</accession>
<dbReference type="FunFam" id="3.30.200.20:FF:000035">
    <property type="entry name" value="Serine/threonine protein kinase Stk1"/>
    <property type="match status" value="1"/>
</dbReference>
<evidence type="ECO:0000256" key="4">
    <source>
        <dbReference type="ARBA" id="ARBA00022741"/>
    </source>
</evidence>
<sequence length="707" mass="76725">MNEITGMADNTVIDGRYRIVRRIADGGMATVYQAVDNRLNRTVALKIMHAQLAQGPHAEEYIQRFQREAQSAASVSNSHIVPVYDTGTFQNRSYLVMELIDGVTLRQKIQENGTFSIGWSLEILSQVLDGLAAAHAHQVIHRDIKPENIMISRQGIVKITDFGLAKATSQETLSSTGMLLGTASYLAPETIENNYSSPQSDLYAVGIMGWEMIMGTVPFVSSNPVTVVFKHVHDDVPPLDKVNPSVPRQFSSFIAHLTERDPAHRPANGQEALTALKDMRASLTADEINLRIRPSDYQSRITKPVKQTSKQTDGFSSMGARSHSPEAAANYSVPQSLSDPTAIVHVKKTISADRIAATSQVTAEKTEKRRSASKKKRFSGRLRISGALVLVLALAALILWWFLSGPGSYYTLPLSQDATCTNNAESSSQTCSIVGSKFSDYRTILNDSGIPYTVAYQYSDTVAKGKIISGTPHTVGDHISKRHGTVHLVVSRGVHMITIPADIINPHSKNGKNPIKTLKSLGFDSISHNLSDDQYSATVPKGGLIYINPSAGKRISHNTRIRLILSLGPKPVAMPDIVGEEWAKAKAMLAEARLKVTVVQVYSSTVKKGVVIKASLKAGAQIHWNDTVTVTLSKGPETLTVPDVVGMDVDKAKSLLKSKGFTVKEKNTLGLGTTVIDQSLKAGSRVKAADDNGNPPTIVLTVSLFSW</sequence>
<feature type="transmembrane region" description="Helical" evidence="10">
    <location>
        <begin position="384"/>
        <end position="403"/>
    </location>
</feature>
<evidence type="ECO:0000259" key="12">
    <source>
        <dbReference type="PROSITE" id="PS51178"/>
    </source>
</evidence>
<dbReference type="RefSeq" id="WP_048349348.1">
    <property type="nucleotide sequence ID" value="NZ_GG770225.1"/>
</dbReference>
<dbReference type="eggNOG" id="COG2815">
    <property type="taxonomic scope" value="Bacteria"/>
</dbReference>
<gene>
    <name evidence="13" type="ORF">HMPREF9020_00857</name>
</gene>
<keyword evidence="10" id="KW-1133">Transmembrane helix</keyword>
<dbReference type="SUPFAM" id="SSF56112">
    <property type="entry name" value="Protein kinase-like (PK-like)"/>
    <property type="match status" value="1"/>
</dbReference>
<comment type="caution">
    <text evidence="13">The sequence shown here is derived from an EMBL/GenBank/DDBJ whole genome shotgun (WGS) entry which is preliminary data.</text>
</comment>
<evidence type="ECO:0000256" key="7">
    <source>
        <dbReference type="ARBA" id="ARBA00047899"/>
    </source>
</evidence>
<keyword evidence="14" id="KW-1185">Reference proteome</keyword>
<feature type="domain" description="PASTA" evidence="12">
    <location>
        <begin position="568"/>
        <end position="634"/>
    </location>
</feature>
<comment type="catalytic activity">
    <reaction evidence="8">
        <text>L-seryl-[protein] + ATP = O-phospho-L-seryl-[protein] + ADP + H(+)</text>
        <dbReference type="Rhea" id="RHEA:17989"/>
        <dbReference type="Rhea" id="RHEA-COMP:9863"/>
        <dbReference type="Rhea" id="RHEA-COMP:11604"/>
        <dbReference type="ChEBI" id="CHEBI:15378"/>
        <dbReference type="ChEBI" id="CHEBI:29999"/>
        <dbReference type="ChEBI" id="CHEBI:30616"/>
        <dbReference type="ChEBI" id="CHEBI:83421"/>
        <dbReference type="ChEBI" id="CHEBI:456216"/>
        <dbReference type="EC" id="2.7.11.1"/>
    </reaction>
</comment>
<protein>
    <recommendedName>
        <fullName evidence="1">non-specific serine/threonine protein kinase</fullName>
        <ecNumber evidence="1">2.7.11.1</ecNumber>
    </recommendedName>
</protein>
<feature type="domain" description="PASTA" evidence="12">
    <location>
        <begin position="635"/>
        <end position="704"/>
    </location>
</feature>
<dbReference type="Gene3D" id="1.10.510.10">
    <property type="entry name" value="Transferase(Phosphotransferase) domain 1"/>
    <property type="match status" value="1"/>
</dbReference>
<dbReference type="Gene3D" id="3.30.10.20">
    <property type="match status" value="4"/>
</dbReference>
<name>W5IJP8_SCAIO</name>
<evidence type="ECO:0000256" key="9">
    <source>
        <dbReference type="SAM" id="MobiDB-lite"/>
    </source>
</evidence>
<dbReference type="EC" id="2.7.11.1" evidence="1"/>
<dbReference type="InterPro" id="IPR008271">
    <property type="entry name" value="Ser/Thr_kinase_AS"/>
</dbReference>
<dbReference type="PROSITE" id="PS51178">
    <property type="entry name" value="PASTA"/>
    <property type="match status" value="3"/>
</dbReference>
<comment type="catalytic activity">
    <reaction evidence="7">
        <text>L-threonyl-[protein] + ATP = O-phospho-L-threonyl-[protein] + ADP + H(+)</text>
        <dbReference type="Rhea" id="RHEA:46608"/>
        <dbReference type="Rhea" id="RHEA-COMP:11060"/>
        <dbReference type="Rhea" id="RHEA-COMP:11605"/>
        <dbReference type="ChEBI" id="CHEBI:15378"/>
        <dbReference type="ChEBI" id="CHEBI:30013"/>
        <dbReference type="ChEBI" id="CHEBI:30616"/>
        <dbReference type="ChEBI" id="CHEBI:61977"/>
        <dbReference type="ChEBI" id="CHEBI:456216"/>
        <dbReference type="EC" id="2.7.11.1"/>
    </reaction>
</comment>
<dbReference type="FunFam" id="1.10.510.10:FF:000021">
    <property type="entry name" value="Serine/threonine protein kinase"/>
    <property type="match status" value="1"/>
</dbReference>
<feature type="region of interest" description="Disordered" evidence="9">
    <location>
        <begin position="357"/>
        <end position="376"/>
    </location>
</feature>
<dbReference type="PROSITE" id="PS50011">
    <property type="entry name" value="PROTEIN_KINASE_DOM"/>
    <property type="match status" value="1"/>
</dbReference>
<evidence type="ECO:0000256" key="3">
    <source>
        <dbReference type="ARBA" id="ARBA00022679"/>
    </source>
</evidence>
<dbReference type="Pfam" id="PF00069">
    <property type="entry name" value="Pkinase"/>
    <property type="match status" value="1"/>
</dbReference>
<evidence type="ECO:0000256" key="5">
    <source>
        <dbReference type="ARBA" id="ARBA00022777"/>
    </source>
</evidence>
<dbReference type="HOGENOM" id="CLU_000288_135_2_11"/>
<dbReference type="PANTHER" id="PTHR43289">
    <property type="entry name" value="MITOGEN-ACTIVATED PROTEIN KINASE KINASE KINASE 20-RELATED"/>
    <property type="match status" value="1"/>
</dbReference>
<evidence type="ECO:0000256" key="2">
    <source>
        <dbReference type="ARBA" id="ARBA00022527"/>
    </source>
</evidence>
<keyword evidence="10" id="KW-0472">Membrane</keyword>
<keyword evidence="2" id="KW-0723">Serine/threonine-protein kinase</keyword>
<evidence type="ECO:0000313" key="14">
    <source>
        <dbReference type="Proteomes" id="UP000005777"/>
    </source>
</evidence>
<dbReference type="PANTHER" id="PTHR43289:SF34">
    <property type="entry name" value="SERINE_THREONINE-PROTEIN KINASE YBDM-RELATED"/>
    <property type="match status" value="1"/>
</dbReference>
<dbReference type="EMBL" id="ADCX01000004">
    <property type="protein sequence ID" value="EFG27218.2"/>
    <property type="molecule type" value="Genomic_DNA"/>
</dbReference>
<dbReference type="GO" id="GO:0005524">
    <property type="term" value="F:ATP binding"/>
    <property type="evidence" value="ECO:0007669"/>
    <property type="project" value="UniProtKB-KW"/>
</dbReference>
<proteinExistence type="predicted"/>
<reference evidence="13 14" key="1">
    <citation type="submission" date="2012-01" db="EMBL/GenBank/DDBJ databases">
        <title>The Genome Sequence of Scardovia inopinata F0304.</title>
        <authorList>
            <consortium name="The Broad Institute Genome Sequencing Platform"/>
            <person name="Ward D."/>
            <person name="Earl A."/>
            <person name="Feldgarden M."/>
            <person name="Gevers D."/>
            <person name="Young S."/>
            <person name="Zeng Q."/>
            <person name="Koehrsen M."/>
            <person name="Alvarado L."/>
            <person name="Berlin A.M."/>
            <person name="Borenstein D."/>
            <person name="Chapman S.B."/>
            <person name="Chen Z."/>
            <person name="Engels R."/>
            <person name="Freedman E."/>
            <person name="Gellesch M."/>
            <person name="Goldberg J."/>
            <person name="Griggs A."/>
            <person name="Gujja S."/>
            <person name="Heilman E.R."/>
            <person name="Heiman D.I."/>
            <person name="Hepburn T.A."/>
            <person name="Howarth C."/>
            <person name="Jen D."/>
            <person name="Larson L."/>
            <person name="Mehta T."/>
            <person name="Park D."/>
            <person name="Pearson M."/>
            <person name="Richards J."/>
            <person name="Roberts A."/>
            <person name="Saif S."/>
            <person name="Shea T.D."/>
            <person name="Shenoy N."/>
            <person name="Sisk P."/>
            <person name="Stolte C."/>
            <person name="Sykes S.N."/>
            <person name="Walk T."/>
            <person name="White J."/>
            <person name="Yandava C."/>
            <person name="Izard J."/>
            <person name="Baranova O.V."/>
            <person name="Blanton J.M."/>
            <person name="Tanner A.C."/>
            <person name="Dewhirst F."/>
            <person name="Haas B."/>
            <person name="Nusbaum C."/>
            <person name="Birren B."/>
        </authorList>
    </citation>
    <scope>NUCLEOTIDE SEQUENCE [LARGE SCALE GENOMIC DNA]</scope>
    <source>
        <strain evidence="13 14">F0304</strain>
    </source>
</reference>
<dbReference type="eggNOG" id="COG0515">
    <property type="taxonomic scope" value="Bacteria"/>
</dbReference>
<evidence type="ECO:0000256" key="6">
    <source>
        <dbReference type="ARBA" id="ARBA00022840"/>
    </source>
</evidence>
<keyword evidence="3" id="KW-0808">Transferase</keyword>
<dbReference type="Proteomes" id="UP000005777">
    <property type="component" value="Unassembled WGS sequence"/>
</dbReference>
<keyword evidence="5" id="KW-0418">Kinase</keyword>
<dbReference type="GO" id="GO:0004674">
    <property type="term" value="F:protein serine/threonine kinase activity"/>
    <property type="evidence" value="ECO:0007669"/>
    <property type="project" value="UniProtKB-KW"/>
</dbReference>